<keyword evidence="4 12" id="KW-0812">Transmembrane</keyword>
<evidence type="ECO:0000259" key="15">
    <source>
        <dbReference type="PROSITE" id="PS50262"/>
    </source>
</evidence>
<keyword evidence="6 12" id="KW-0297">G-protein coupled receptor</keyword>
<comment type="subcellular location">
    <subcellularLocation>
        <location evidence="1">Cell membrane</location>
        <topology evidence="1">Multi-pass membrane protein</topology>
    </subcellularLocation>
</comment>
<dbReference type="PANTHER" id="PTHR24234:SF7">
    <property type="entry name" value="G-PROTEIN COUPLED RECEPTOR 132-RELATED"/>
    <property type="match status" value="1"/>
</dbReference>
<dbReference type="FunFam" id="1.20.1070.10:FF:000065">
    <property type="entry name" value="G-protein coupled receptor 4"/>
    <property type="match status" value="1"/>
</dbReference>
<keyword evidence="7 14" id="KW-0472">Membrane</keyword>
<evidence type="ECO:0000256" key="2">
    <source>
        <dbReference type="ARBA" id="ARBA00010663"/>
    </source>
</evidence>
<dbReference type="Gene3D" id="1.20.1070.10">
    <property type="entry name" value="Rhodopsin 7-helix transmembrane proteins"/>
    <property type="match status" value="1"/>
</dbReference>
<feature type="region of interest" description="Disordered" evidence="13">
    <location>
        <begin position="325"/>
        <end position="385"/>
    </location>
</feature>
<gene>
    <name evidence="16" type="primary">gpr132b</name>
</gene>
<feature type="domain" description="G-protein coupled receptors family 1 profile" evidence="15">
    <location>
        <begin position="46"/>
        <end position="298"/>
    </location>
</feature>
<evidence type="ECO:0000256" key="4">
    <source>
        <dbReference type="ARBA" id="ARBA00022692"/>
    </source>
</evidence>
<dbReference type="GeneID" id="116061180"/>
<feature type="transmembrane region" description="Helical" evidence="14">
    <location>
        <begin position="106"/>
        <end position="125"/>
    </location>
</feature>
<accession>A0A8C9Z2H9</accession>
<sequence length="385" mass="42481">MHEPQVTETLPVPSNVSASQCELPYEDGRLPLVLLYSGVLAVGVPANLLTVYLTWLQVSRNNVLGVYLWSLSLCDLTYLCTLPLWAHYVNTGHSWLWGPVACKVTGYIFFTNMYVSIFLLCCISCDRYVAIAYSVESRGLRRQRLAVLITLAIVLVVAVGHVPVFTMKEGDAGGKGRCFEPNQSSATVTGFYYARVVIGFLLPLLLLVASNRGILANVQRSTGLRREQKQRVRWLAAAVVVLFLVCFAPYHAILLVRAILFHFPVLGAGCVLEGIMYTLYTISLGLSTVNSAVNPILYVLSSDNIRKELRQGLAKLCSRAQSWQRSDNSQNKIQPTRGSSELNGATETQKPPEGGPQGSDHAPRGLTTPQRSDHTHRDMDTSPWV</sequence>
<keyword evidence="5 14" id="KW-1133">Transmembrane helix</keyword>
<dbReference type="RefSeq" id="XP_031171018.1">
    <property type="nucleotide sequence ID" value="XM_031315158.1"/>
</dbReference>
<dbReference type="PROSITE" id="PS50262">
    <property type="entry name" value="G_PROTEIN_RECEP_F1_2"/>
    <property type="match status" value="1"/>
</dbReference>
<dbReference type="OrthoDB" id="8953154at2759"/>
<dbReference type="GO" id="GO:0000082">
    <property type="term" value="P:G1/S transition of mitotic cell cycle"/>
    <property type="evidence" value="ECO:0007669"/>
    <property type="project" value="TreeGrafter"/>
</dbReference>
<dbReference type="PRINTS" id="PR01157">
    <property type="entry name" value="P2YPURNOCPTR"/>
</dbReference>
<dbReference type="GO" id="GO:0004930">
    <property type="term" value="F:G protein-coupled receptor activity"/>
    <property type="evidence" value="ECO:0007669"/>
    <property type="project" value="UniProtKB-KW"/>
</dbReference>
<feature type="transmembrane region" description="Helical" evidence="14">
    <location>
        <begin position="192"/>
        <end position="211"/>
    </location>
</feature>
<evidence type="ECO:0000313" key="16">
    <source>
        <dbReference type="Ensembl" id="ENSSLUP00000032999.1"/>
    </source>
</evidence>
<feature type="compositionally biased region" description="Polar residues" evidence="13">
    <location>
        <begin position="325"/>
        <end position="349"/>
    </location>
</feature>
<dbReference type="InterPro" id="IPR017452">
    <property type="entry name" value="GPCR_Rhodpsn_7TM"/>
</dbReference>
<dbReference type="GeneTree" id="ENSGT00950000183136"/>
<dbReference type="GO" id="GO:0005886">
    <property type="term" value="C:plasma membrane"/>
    <property type="evidence" value="ECO:0007669"/>
    <property type="project" value="UniProtKB-SubCell"/>
</dbReference>
<dbReference type="Proteomes" id="UP000694568">
    <property type="component" value="Unplaced"/>
</dbReference>
<dbReference type="GO" id="GO:0010972">
    <property type="term" value="P:negative regulation of G2/M transition of mitotic cell cycle"/>
    <property type="evidence" value="ECO:0007669"/>
    <property type="project" value="TreeGrafter"/>
</dbReference>
<dbReference type="Pfam" id="PF00001">
    <property type="entry name" value="7tm_1"/>
    <property type="match status" value="1"/>
</dbReference>
<dbReference type="PROSITE" id="PS00237">
    <property type="entry name" value="G_PROTEIN_RECEP_F1_1"/>
    <property type="match status" value="1"/>
</dbReference>
<reference evidence="16" key="2">
    <citation type="submission" date="2025-09" db="UniProtKB">
        <authorList>
            <consortium name="Ensembl"/>
        </authorList>
    </citation>
    <scope>IDENTIFICATION</scope>
</reference>
<evidence type="ECO:0000256" key="13">
    <source>
        <dbReference type="SAM" id="MobiDB-lite"/>
    </source>
</evidence>
<evidence type="ECO:0000256" key="8">
    <source>
        <dbReference type="ARBA" id="ARBA00023157"/>
    </source>
</evidence>
<evidence type="ECO:0000256" key="3">
    <source>
        <dbReference type="ARBA" id="ARBA00022475"/>
    </source>
</evidence>
<keyword evidence="10" id="KW-0325">Glycoprotein</keyword>
<feature type="transmembrane region" description="Helical" evidence="14">
    <location>
        <begin position="232"/>
        <end position="253"/>
    </location>
</feature>
<evidence type="ECO:0000256" key="14">
    <source>
        <dbReference type="SAM" id="Phobius"/>
    </source>
</evidence>
<reference evidence="16" key="1">
    <citation type="submission" date="2025-08" db="UniProtKB">
        <authorList>
            <consortium name="Ensembl"/>
        </authorList>
    </citation>
    <scope>IDENTIFICATION</scope>
</reference>
<evidence type="ECO:0000256" key="6">
    <source>
        <dbReference type="ARBA" id="ARBA00023040"/>
    </source>
</evidence>
<name>A0A8C9Z2H9_SANLU</name>
<feature type="transmembrane region" description="Helical" evidence="14">
    <location>
        <begin position="145"/>
        <end position="165"/>
    </location>
</feature>
<keyword evidence="8" id="KW-1015">Disulfide bond</keyword>
<feature type="transmembrane region" description="Helical" evidence="14">
    <location>
        <begin position="66"/>
        <end position="86"/>
    </location>
</feature>
<evidence type="ECO:0000313" key="17">
    <source>
        <dbReference type="Proteomes" id="UP000694568"/>
    </source>
</evidence>
<protein>
    <submittedName>
        <fullName evidence="16">Probable G-protein coupled receptor 132</fullName>
    </submittedName>
</protein>
<evidence type="ECO:0000256" key="11">
    <source>
        <dbReference type="ARBA" id="ARBA00023224"/>
    </source>
</evidence>
<evidence type="ECO:0000256" key="5">
    <source>
        <dbReference type="ARBA" id="ARBA00022989"/>
    </source>
</evidence>
<evidence type="ECO:0000256" key="7">
    <source>
        <dbReference type="ARBA" id="ARBA00023136"/>
    </source>
</evidence>
<organism evidence="16 17">
    <name type="scientific">Sander lucioperca</name>
    <name type="common">Pike-perch</name>
    <name type="synonym">Perca lucioperca</name>
    <dbReference type="NCBI Taxonomy" id="283035"/>
    <lineage>
        <taxon>Eukaryota</taxon>
        <taxon>Metazoa</taxon>
        <taxon>Chordata</taxon>
        <taxon>Craniata</taxon>
        <taxon>Vertebrata</taxon>
        <taxon>Euteleostomi</taxon>
        <taxon>Actinopterygii</taxon>
        <taxon>Neopterygii</taxon>
        <taxon>Teleostei</taxon>
        <taxon>Neoteleostei</taxon>
        <taxon>Acanthomorphata</taxon>
        <taxon>Eupercaria</taxon>
        <taxon>Perciformes</taxon>
        <taxon>Percoidei</taxon>
        <taxon>Percidae</taxon>
        <taxon>Luciopercinae</taxon>
        <taxon>Sander</taxon>
    </lineage>
</organism>
<evidence type="ECO:0000256" key="9">
    <source>
        <dbReference type="ARBA" id="ARBA00023170"/>
    </source>
</evidence>
<keyword evidence="11 12" id="KW-0807">Transducer</keyword>
<evidence type="ECO:0000256" key="1">
    <source>
        <dbReference type="ARBA" id="ARBA00004651"/>
    </source>
</evidence>
<evidence type="ECO:0000256" key="12">
    <source>
        <dbReference type="RuleBase" id="RU000688"/>
    </source>
</evidence>
<dbReference type="RefSeq" id="XP_031171008.1">
    <property type="nucleotide sequence ID" value="XM_031315148.2"/>
</dbReference>
<keyword evidence="9 12" id="KW-0675">Receptor</keyword>
<comment type="similarity">
    <text evidence="2 12">Belongs to the G-protein coupled receptor 1 family.</text>
</comment>
<dbReference type="Ensembl" id="ENSSLUT00000034039.1">
    <property type="protein sequence ID" value="ENSSLUP00000032999.1"/>
    <property type="gene ID" value="ENSSLUG00000014733.1"/>
</dbReference>
<dbReference type="AlphaFoldDB" id="A0A8C9Z2H9"/>
<dbReference type="PRINTS" id="PR00237">
    <property type="entry name" value="GPCRRHODOPSN"/>
</dbReference>
<dbReference type="InterPro" id="IPR000276">
    <property type="entry name" value="GPCR_Rhodpsn"/>
</dbReference>
<feature type="compositionally biased region" description="Basic and acidic residues" evidence="13">
    <location>
        <begin position="371"/>
        <end position="385"/>
    </location>
</feature>
<dbReference type="SUPFAM" id="SSF81321">
    <property type="entry name" value="Family A G protein-coupled receptor-like"/>
    <property type="match status" value="1"/>
</dbReference>
<proteinExistence type="inferred from homology"/>
<feature type="transmembrane region" description="Helical" evidence="14">
    <location>
        <begin position="33"/>
        <end position="54"/>
    </location>
</feature>
<evidence type="ECO:0000256" key="10">
    <source>
        <dbReference type="ARBA" id="ARBA00023180"/>
    </source>
</evidence>
<keyword evidence="17" id="KW-1185">Reference proteome</keyword>
<dbReference type="PANTHER" id="PTHR24234">
    <property type="entry name" value="LYSOPHOSPHATIDIC ACID RECEPTOR 5/SPHINGOSYLPHOSPHORYLCHOLINE RECEPTOR"/>
    <property type="match status" value="1"/>
</dbReference>
<keyword evidence="3" id="KW-1003">Cell membrane</keyword>
<feature type="transmembrane region" description="Helical" evidence="14">
    <location>
        <begin position="259"/>
        <end position="280"/>
    </location>
</feature>